<evidence type="ECO:0000313" key="7">
    <source>
        <dbReference type="EMBL" id="CAF4840299.1"/>
    </source>
</evidence>
<comment type="similarity">
    <text evidence="2">Belongs to the pyrokinin family.</text>
</comment>
<evidence type="ECO:0000256" key="4">
    <source>
        <dbReference type="ARBA" id="ARBA00022815"/>
    </source>
</evidence>
<dbReference type="GO" id="GO:0007218">
    <property type="term" value="P:neuropeptide signaling pathway"/>
    <property type="evidence" value="ECO:0007669"/>
    <property type="project" value="UniProtKB-KW"/>
</dbReference>
<name>A0A821RAI6_9NEOP</name>
<evidence type="ECO:0000256" key="3">
    <source>
        <dbReference type="ARBA" id="ARBA00022525"/>
    </source>
</evidence>
<protein>
    <submittedName>
        <fullName evidence="7">Uncharacterized protein</fullName>
    </submittedName>
</protein>
<reference evidence="7" key="1">
    <citation type="submission" date="2021-02" db="EMBL/GenBank/DDBJ databases">
        <authorList>
            <person name="Steward A R."/>
        </authorList>
    </citation>
    <scope>NUCLEOTIDE SEQUENCE</scope>
</reference>
<proteinExistence type="inferred from homology"/>
<accession>A0A821RAI6</accession>
<dbReference type="Proteomes" id="UP000663880">
    <property type="component" value="Unassembled WGS sequence"/>
</dbReference>
<dbReference type="InterPro" id="IPR001484">
    <property type="entry name" value="Pyrokinin_CS"/>
</dbReference>
<evidence type="ECO:0000256" key="6">
    <source>
        <dbReference type="SAM" id="MobiDB-lite"/>
    </source>
</evidence>
<evidence type="ECO:0000313" key="8">
    <source>
        <dbReference type="Proteomes" id="UP000663880"/>
    </source>
</evidence>
<keyword evidence="8" id="KW-1185">Reference proteome</keyword>
<sequence length="151" mass="17794">MGNNRYDNEDFHTFFARTIRSYSGTKLRRDGVLNLFPFPRVGRSSHQTWQIPIHDLLDQDLHKRQLYAFPRVGRSYPIQISPAKLEEILFGRSHGFVKRERESTDSTGMWFGPRLGRGFRSEDDTISSEERSEPEQVVFESEREKRDTKNN</sequence>
<keyword evidence="3" id="KW-0964">Secreted</keyword>
<evidence type="ECO:0000256" key="2">
    <source>
        <dbReference type="ARBA" id="ARBA00007714"/>
    </source>
</evidence>
<organism evidence="7 8">
    <name type="scientific">Pieris macdunnoughi</name>
    <dbReference type="NCBI Taxonomy" id="345717"/>
    <lineage>
        <taxon>Eukaryota</taxon>
        <taxon>Metazoa</taxon>
        <taxon>Ecdysozoa</taxon>
        <taxon>Arthropoda</taxon>
        <taxon>Hexapoda</taxon>
        <taxon>Insecta</taxon>
        <taxon>Pterygota</taxon>
        <taxon>Neoptera</taxon>
        <taxon>Endopterygota</taxon>
        <taxon>Lepidoptera</taxon>
        <taxon>Glossata</taxon>
        <taxon>Ditrysia</taxon>
        <taxon>Papilionoidea</taxon>
        <taxon>Pieridae</taxon>
        <taxon>Pierinae</taxon>
        <taxon>Pieris</taxon>
    </lineage>
</organism>
<feature type="compositionally biased region" description="Basic and acidic residues" evidence="6">
    <location>
        <begin position="119"/>
        <end position="151"/>
    </location>
</feature>
<dbReference type="GO" id="GO:0005576">
    <property type="term" value="C:extracellular region"/>
    <property type="evidence" value="ECO:0007669"/>
    <property type="project" value="UniProtKB-SubCell"/>
</dbReference>
<dbReference type="AlphaFoldDB" id="A0A821RAI6"/>
<comment type="subcellular location">
    <subcellularLocation>
        <location evidence="1">Secreted</location>
    </subcellularLocation>
</comment>
<dbReference type="OrthoDB" id="6430009at2759"/>
<keyword evidence="4" id="KW-0027">Amidation</keyword>
<evidence type="ECO:0000256" key="5">
    <source>
        <dbReference type="ARBA" id="ARBA00023320"/>
    </source>
</evidence>
<evidence type="ECO:0000256" key="1">
    <source>
        <dbReference type="ARBA" id="ARBA00004613"/>
    </source>
</evidence>
<feature type="region of interest" description="Disordered" evidence="6">
    <location>
        <begin position="114"/>
        <end position="151"/>
    </location>
</feature>
<keyword evidence="5" id="KW-0527">Neuropeptide</keyword>
<gene>
    <name evidence="7" type="ORF">PMACD_LOCUS6100</name>
</gene>
<dbReference type="EMBL" id="CAJOBZ010000013">
    <property type="protein sequence ID" value="CAF4840299.1"/>
    <property type="molecule type" value="Genomic_DNA"/>
</dbReference>
<dbReference type="GO" id="GO:0005184">
    <property type="term" value="F:neuropeptide hormone activity"/>
    <property type="evidence" value="ECO:0007669"/>
    <property type="project" value="InterPro"/>
</dbReference>
<comment type="caution">
    <text evidence="7">The sequence shown here is derived from an EMBL/GenBank/DDBJ whole genome shotgun (WGS) entry which is preliminary data.</text>
</comment>
<dbReference type="PROSITE" id="PS00539">
    <property type="entry name" value="PYROKININ"/>
    <property type="match status" value="1"/>
</dbReference>